<dbReference type="Pfam" id="PF22936">
    <property type="entry name" value="Pol_BBD"/>
    <property type="match status" value="1"/>
</dbReference>
<dbReference type="RefSeq" id="XP_014499072.1">
    <property type="nucleotide sequence ID" value="XM_014643586.1"/>
</dbReference>
<dbReference type="InterPro" id="IPR036875">
    <property type="entry name" value="Znf_CCHC_sf"/>
</dbReference>
<dbReference type="OrthoDB" id="1432175at2759"/>
<dbReference type="InterPro" id="IPR001878">
    <property type="entry name" value="Znf_CCHC"/>
</dbReference>
<feature type="compositionally biased region" description="Basic residues" evidence="2">
    <location>
        <begin position="193"/>
        <end position="202"/>
    </location>
</feature>
<proteinExistence type="predicted"/>
<dbReference type="SUPFAM" id="SSF57756">
    <property type="entry name" value="Retrovirus zinc finger-like domains"/>
    <property type="match status" value="1"/>
</dbReference>
<dbReference type="Proteomes" id="UP000087766">
    <property type="component" value="Chromosome 1"/>
</dbReference>
<dbReference type="PANTHER" id="PTHR47592:SF27">
    <property type="entry name" value="OS08G0421700 PROTEIN"/>
    <property type="match status" value="1"/>
</dbReference>
<name>A0A1S3TZ76_VIGRR</name>
<evidence type="ECO:0000256" key="1">
    <source>
        <dbReference type="PROSITE-ProRule" id="PRU00047"/>
    </source>
</evidence>
<organism evidence="4 5">
    <name type="scientific">Vigna radiata var. radiata</name>
    <name type="common">Mung bean</name>
    <name type="synonym">Phaseolus aureus</name>
    <dbReference type="NCBI Taxonomy" id="3916"/>
    <lineage>
        <taxon>Eukaryota</taxon>
        <taxon>Viridiplantae</taxon>
        <taxon>Streptophyta</taxon>
        <taxon>Embryophyta</taxon>
        <taxon>Tracheophyta</taxon>
        <taxon>Spermatophyta</taxon>
        <taxon>Magnoliopsida</taxon>
        <taxon>eudicotyledons</taxon>
        <taxon>Gunneridae</taxon>
        <taxon>Pentapetalae</taxon>
        <taxon>rosids</taxon>
        <taxon>fabids</taxon>
        <taxon>Fabales</taxon>
        <taxon>Fabaceae</taxon>
        <taxon>Papilionoideae</taxon>
        <taxon>50 kb inversion clade</taxon>
        <taxon>NPAAA clade</taxon>
        <taxon>indigoferoid/millettioid clade</taxon>
        <taxon>Phaseoleae</taxon>
        <taxon>Vigna</taxon>
    </lineage>
</organism>
<sequence>MYGVAAALSSLKPDSTVPSNSKLVEEWTYANKVCRHTLLSAFFNNLFDVFCSYKEAKDIWDSLILTYTAKDVVRQRFIIRNYYRWEMIEDKDIKTQINEYHKLLEDIKAENIILSNEFVSELLIEKLPPSWTDYKQQLKHRHKQMSLPELITNIIIEDTNRKESATARAKALTTKENMVEVRPAPKRYEHKPDHKRKNHFLKSRPNESKPTFKKKGNCFVCGKAGHHAPQCRRRERNDNPPRANIAEGDDIIVAVVSQANLMTNVSRWVVDSGATRHICANKRAFTSYTSVGDGEDHVYLGDSNTTPVLGKGKVLPKLTYGKTLVLSDVLHVPSIRVNFISVALLGNSSAYIVNSYDIWHARLGYVNSS</sequence>
<evidence type="ECO:0000259" key="3">
    <source>
        <dbReference type="PROSITE" id="PS50158"/>
    </source>
</evidence>
<keyword evidence="1" id="KW-0863">Zinc-finger</keyword>
<accession>A0A1S3TZ76</accession>
<keyword evidence="1" id="KW-0479">Metal-binding</keyword>
<reference evidence="4" key="1">
    <citation type="journal article" date="2014" name="Nat. Commun.">
        <title>Genome sequence of mungbean and insights into evolution within Vigna species.</title>
        <authorList>
            <person name="Kang Y.J."/>
            <person name="Kim S.K."/>
            <person name="Kim M.Y."/>
            <person name="Lestari P."/>
            <person name="Kim K.H."/>
            <person name="Ha B.K."/>
            <person name="Jun T.H."/>
            <person name="Hwang W.J."/>
            <person name="Lee T."/>
            <person name="Lee J."/>
            <person name="Shim S."/>
            <person name="Yoon M.Y."/>
            <person name="Jang Y.E."/>
            <person name="Han K.S."/>
            <person name="Taeprayoon P."/>
            <person name="Yoon N."/>
            <person name="Somta P."/>
            <person name="Tanya P."/>
            <person name="Kim K.S."/>
            <person name="Gwag J.G."/>
            <person name="Moon J.K."/>
            <person name="Lee Y.H."/>
            <person name="Park B.S."/>
            <person name="Bombarely A."/>
            <person name="Doyle J.J."/>
            <person name="Jackson S.A."/>
            <person name="Schafleitner R."/>
            <person name="Srinives P."/>
            <person name="Varshney R.K."/>
            <person name="Lee S.H."/>
        </authorList>
    </citation>
    <scope>NUCLEOTIDE SEQUENCE [LARGE SCALE GENOMIC DNA]</scope>
    <source>
        <strain evidence="4">cv. VC1973A</strain>
    </source>
</reference>
<feature type="region of interest" description="Disordered" evidence="2">
    <location>
        <begin position="188"/>
        <end position="208"/>
    </location>
</feature>
<protein>
    <submittedName>
        <fullName evidence="5">Uncharacterized protein LOC106760139</fullName>
    </submittedName>
</protein>
<dbReference type="GO" id="GO:0008270">
    <property type="term" value="F:zinc ion binding"/>
    <property type="evidence" value="ECO:0007669"/>
    <property type="project" value="UniProtKB-KW"/>
</dbReference>
<gene>
    <name evidence="5" type="primary">LOC106760139</name>
</gene>
<dbReference type="InterPro" id="IPR054722">
    <property type="entry name" value="PolX-like_BBD"/>
</dbReference>
<feature type="domain" description="CCHC-type" evidence="3">
    <location>
        <begin position="218"/>
        <end position="233"/>
    </location>
</feature>
<evidence type="ECO:0000256" key="2">
    <source>
        <dbReference type="SAM" id="MobiDB-lite"/>
    </source>
</evidence>
<dbReference type="PROSITE" id="PS50158">
    <property type="entry name" value="ZF_CCHC"/>
    <property type="match status" value="1"/>
</dbReference>
<dbReference type="KEGG" id="vra:106760139"/>
<evidence type="ECO:0000313" key="5">
    <source>
        <dbReference type="RefSeq" id="XP_014499072.1"/>
    </source>
</evidence>
<reference evidence="5" key="2">
    <citation type="submission" date="2025-08" db="UniProtKB">
        <authorList>
            <consortium name="RefSeq"/>
        </authorList>
    </citation>
    <scope>IDENTIFICATION</scope>
    <source>
        <tissue evidence="5">Leaf</tissue>
    </source>
</reference>
<dbReference type="GeneID" id="106760139"/>
<evidence type="ECO:0000313" key="4">
    <source>
        <dbReference type="Proteomes" id="UP000087766"/>
    </source>
</evidence>
<dbReference type="Pfam" id="PF14223">
    <property type="entry name" value="Retrotran_gag_2"/>
    <property type="match status" value="1"/>
</dbReference>
<dbReference type="AlphaFoldDB" id="A0A1S3TZ76"/>
<keyword evidence="4" id="KW-1185">Reference proteome</keyword>
<dbReference type="GO" id="GO:0003676">
    <property type="term" value="F:nucleic acid binding"/>
    <property type="evidence" value="ECO:0007669"/>
    <property type="project" value="InterPro"/>
</dbReference>
<dbReference type="PANTHER" id="PTHR47592">
    <property type="entry name" value="PBF68 PROTEIN"/>
    <property type="match status" value="1"/>
</dbReference>
<keyword evidence="1" id="KW-0862">Zinc</keyword>